<dbReference type="SUPFAM" id="SSF109854">
    <property type="entry name" value="DinB/YfiT-like putative metalloenzymes"/>
    <property type="match status" value="1"/>
</dbReference>
<evidence type="ECO:0000313" key="1">
    <source>
        <dbReference type="EMBL" id="KIL36377.1"/>
    </source>
</evidence>
<organism evidence="1 2">
    <name type="scientific">Gordoniibacillus kamchatkensis</name>
    <dbReference type="NCBI Taxonomy" id="1590651"/>
    <lineage>
        <taxon>Bacteria</taxon>
        <taxon>Bacillati</taxon>
        <taxon>Bacillota</taxon>
        <taxon>Bacilli</taxon>
        <taxon>Bacillales</taxon>
        <taxon>Paenibacillaceae</taxon>
        <taxon>Gordoniibacillus</taxon>
    </lineage>
</organism>
<sequence length="170" mass="20096">MAKQVANVKKAVISQLLSSLVMLQDAINNCPDDLWDHQGHENKYWHIVYHTLFYTHLYLSPSESKFKNWEKARNEYQFMEAVPWPPYYSPKIEHSYTKADLLEYLEKINGEAPNQITQDDINASSGFDWLPFSRMELYIYTIRHVQHHTGQLIERLRNAGVKINRWVVAE</sequence>
<evidence type="ECO:0000313" key="2">
    <source>
        <dbReference type="Proteomes" id="UP000031967"/>
    </source>
</evidence>
<proteinExistence type="predicted"/>
<name>A0ABR5A5R8_9BACL</name>
<keyword evidence="2" id="KW-1185">Reference proteome</keyword>
<comment type="caution">
    <text evidence="1">The sequence shown here is derived from an EMBL/GenBank/DDBJ whole genome shotgun (WGS) entry which is preliminary data.</text>
</comment>
<dbReference type="RefSeq" id="WP_041052583.1">
    <property type="nucleotide sequence ID" value="NZ_JXAK01000110.1"/>
</dbReference>
<accession>A0ABR5A5R8</accession>
<dbReference type="Gene3D" id="1.20.120.450">
    <property type="entry name" value="dinb family like domain"/>
    <property type="match status" value="1"/>
</dbReference>
<dbReference type="EMBL" id="JXAK01000110">
    <property type="protein sequence ID" value="KIL36377.1"/>
    <property type="molecule type" value="Genomic_DNA"/>
</dbReference>
<gene>
    <name evidence="1" type="ORF">SD70_31655</name>
</gene>
<dbReference type="InterPro" id="IPR034660">
    <property type="entry name" value="DinB/YfiT-like"/>
</dbReference>
<dbReference type="Proteomes" id="UP000031967">
    <property type="component" value="Unassembled WGS sequence"/>
</dbReference>
<evidence type="ECO:0008006" key="3">
    <source>
        <dbReference type="Google" id="ProtNLM"/>
    </source>
</evidence>
<protein>
    <recommendedName>
        <fullName evidence="3">DinB-like domain-containing protein</fullName>
    </recommendedName>
</protein>
<reference evidence="1 2" key="1">
    <citation type="submission" date="2014-12" db="EMBL/GenBank/DDBJ databases">
        <title>Draft genome sequence of Paenibacillus kamchatkensis strain B-2647.</title>
        <authorList>
            <person name="Karlyshev A.V."/>
            <person name="Kudryashova E.B."/>
        </authorList>
    </citation>
    <scope>NUCLEOTIDE SEQUENCE [LARGE SCALE GENOMIC DNA]</scope>
    <source>
        <strain evidence="1 2">VKM B-2647</strain>
    </source>
</reference>